<keyword evidence="3" id="KW-1185">Reference proteome</keyword>
<feature type="compositionally biased region" description="Basic and acidic residues" evidence="1">
    <location>
        <begin position="161"/>
        <end position="174"/>
    </location>
</feature>
<feature type="compositionally biased region" description="Basic residues" evidence="1">
    <location>
        <begin position="144"/>
        <end position="153"/>
    </location>
</feature>
<sequence>MVRTRGGVNTSGKATKGKKKVEEVVDDACRVVEPPMVEAGTQKLKKQKNLKRGKGEGSNATASTRKNGDEDEDDVGVAIAPIVKGRVGDSSCAEIAADLSKHTTVLSATDSIEEGVEPSVREGVTDTLNTEDVVILEDADREKKKSKKRKHKKSADVGEACEPKKKLRKEEQGTKKARRAERKAKNDGEKEKDYAKEGEKGSDEEDVVSIVIKKRKAKDKLKINENRSRVGNKRIPKNVVAVATENVALSSEEEKVKWRFVASRRIAAERMLSEVTKKNADIMENNLKDDIKHLDGVLQSTLARKSVLEARLMSLDVEKDFAVDPDASDNEAQFSQE</sequence>
<dbReference type="AlphaFoldDB" id="A0AAV3PPU3"/>
<name>A0AAV3PPU3_LITER</name>
<feature type="region of interest" description="Disordered" evidence="1">
    <location>
        <begin position="35"/>
        <end position="75"/>
    </location>
</feature>
<organism evidence="2 3">
    <name type="scientific">Lithospermum erythrorhizon</name>
    <name type="common">Purple gromwell</name>
    <name type="synonym">Lithospermum officinale var. erythrorhizon</name>
    <dbReference type="NCBI Taxonomy" id="34254"/>
    <lineage>
        <taxon>Eukaryota</taxon>
        <taxon>Viridiplantae</taxon>
        <taxon>Streptophyta</taxon>
        <taxon>Embryophyta</taxon>
        <taxon>Tracheophyta</taxon>
        <taxon>Spermatophyta</taxon>
        <taxon>Magnoliopsida</taxon>
        <taxon>eudicotyledons</taxon>
        <taxon>Gunneridae</taxon>
        <taxon>Pentapetalae</taxon>
        <taxon>asterids</taxon>
        <taxon>lamiids</taxon>
        <taxon>Boraginales</taxon>
        <taxon>Boraginaceae</taxon>
        <taxon>Boraginoideae</taxon>
        <taxon>Lithospermeae</taxon>
        <taxon>Lithospermum</taxon>
    </lineage>
</organism>
<protein>
    <submittedName>
        <fullName evidence="2">Uncharacterized protein</fullName>
    </submittedName>
</protein>
<accession>A0AAV3PPU3</accession>
<evidence type="ECO:0000256" key="1">
    <source>
        <dbReference type="SAM" id="MobiDB-lite"/>
    </source>
</evidence>
<comment type="caution">
    <text evidence="2">The sequence shown here is derived from an EMBL/GenBank/DDBJ whole genome shotgun (WGS) entry which is preliminary data.</text>
</comment>
<proteinExistence type="predicted"/>
<feature type="compositionally biased region" description="Basic and acidic residues" evidence="1">
    <location>
        <begin position="183"/>
        <end position="201"/>
    </location>
</feature>
<dbReference type="EMBL" id="BAABME010018263">
    <property type="protein sequence ID" value="GAA0153196.1"/>
    <property type="molecule type" value="Genomic_DNA"/>
</dbReference>
<feature type="compositionally biased region" description="Basic residues" evidence="1">
    <location>
        <begin position="43"/>
        <end position="52"/>
    </location>
</feature>
<evidence type="ECO:0000313" key="3">
    <source>
        <dbReference type="Proteomes" id="UP001454036"/>
    </source>
</evidence>
<dbReference type="Proteomes" id="UP001454036">
    <property type="component" value="Unassembled WGS sequence"/>
</dbReference>
<feature type="region of interest" description="Disordered" evidence="1">
    <location>
        <begin position="110"/>
        <end position="209"/>
    </location>
</feature>
<gene>
    <name evidence="2" type="ORF">LIER_37632</name>
</gene>
<feature type="region of interest" description="Disordered" evidence="1">
    <location>
        <begin position="1"/>
        <end position="22"/>
    </location>
</feature>
<evidence type="ECO:0000313" key="2">
    <source>
        <dbReference type="EMBL" id="GAA0153196.1"/>
    </source>
</evidence>
<reference evidence="2 3" key="1">
    <citation type="submission" date="2024-01" db="EMBL/GenBank/DDBJ databases">
        <title>The complete chloroplast genome sequence of Lithospermum erythrorhizon: insights into the phylogenetic relationship among Boraginaceae species and the maternal lineages of purple gromwells.</title>
        <authorList>
            <person name="Okada T."/>
            <person name="Watanabe K."/>
        </authorList>
    </citation>
    <scope>NUCLEOTIDE SEQUENCE [LARGE SCALE GENOMIC DNA]</scope>
</reference>